<name>A0A6M0CJ27_9FLAO</name>
<evidence type="ECO:0000313" key="2">
    <source>
        <dbReference type="EMBL" id="NER15929.1"/>
    </source>
</evidence>
<sequence>MSNIDNTYNPKATPMNPINLFYAKILQYFTFAGIKAINVHAQASFIFSATLYFYFLEVVQLFTGEASVFIQLMILAIGPMMHLISYSYFNSAAMASKLSDIIENESAQTNAISSLLTVAFILPMIIFFTITVFAV</sequence>
<dbReference type="AlphaFoldDB" id="A0A6M0CJ27"/>
<protein>
    <submittedName>
        <fullName evidence="2">Uncharacterized protein</fullName>
    </submittedName>
</protein>
<dbReference type="EMBL" id="JAABOQ010000001">
    <property type="protein sequence ID" value="NER15929.1"/>
    <property type="molecule type" value="Genomic_DNA"/>
</dbReference>
<proteinExistence type="predicted"/>
<dbReference type="RefSeq" id="WP_164029191.1">
    <property type="nucleotide sequence ID" value="NZ_JAABOQ010000001.1"/>
</dbReference>
<feature type="transmembrane region" description="Helical" evidence="1">
    <location>
        <begin position="44"/>
        <end position="62"/>
    </location>
</feature>
<feature type="transmembrane region" description="Helical" evidence="1">
    <location>
        <begin position="68"/>
        <end position="89"/>
    </location>
</feature>
<keyword evidence="1" id="KW-1133">Transmembrane helix</keyword>
<gene>
    <name evidence="2" type="ORF">GWK10_01840</name>
</gene>
<evidence type="ECO:0000313" key="3">
    <source>
        <dbReference type="Proteomes" id="UP000474296"/>
    </source>
</evidence>
<evidence type="ECO:0000256" key="1">
    <source>
        <dbReference type="SAM" id="Phobius"/>
    </source>
</evidence>
<accession>A0A6M0CJ27</accession>
<comment type="caution">
    <text evidence="2">The sequence shown here is derived from an EMBL/GenBank/DDBJ whole genome shotgun (WGS) entry which is preliminary data.</text>
</comment>
<organism evidence="2 3">
    <name type="scientific">Spongiivirga citrea</name>
    <dbReference type="NCBI Taxonomy" id="1481457"/>
    <lineage>
        <taxon>Bacteria</taxon>
        <taxon>Pseudomonadati</taxon>
        <taxon>Bacteroidota</taxon>
        <taxon>Flavobacteriia</taxon>
        <taxon>Flavobacteriales</taxon>
        <taxon>Flavobacteriaceae</taxon>
        <taxon>Spongiivirga</taxon>
    </lineage>
</organism>
<keyword evidence="1" id="KW-0812">Transmembrane</keyword>
<keyword evidence="1" id="KW-0472">Membrane</keyword>
<feature type="transmembrane region" description="Helical" evidence="1">
    <location>
        <begin position="110"/>
        <end position="134"/>
    </location>
</feature>
<keyword evidence="3" id="KW-1185">Reference proteome</keyword>
<reference evidence="2 3" key="1">
    <citation type="submission" date="2020-01" db="EMBL/GenBank/DDBJ databases">
        <title>Spongiivirga citrea KCTC 32990T.</title>
        <authorList>
            <person name="Wang G."/>
        </authorList>
    </citation>
    <scope>NUCLEOTIDE SEQUENCE [LARGE SCALE GENOMIC DNA]</scope>
    <source>
        <strain evidence="2 3">KCTC 32990</strain>
    </source>
</reference>
<dbReference type="Proteomes" id="UP000474296">
    <property type="component" value="Unassembled WGS sequence"/>
</dbReference>